<evidence type="ECO:0000313" key="3">
    <source>
        <dbReference type="Proteomes" id="UP001054945"/>
    </source>
</evidence>
<protein>
    <submittedName>
        <fullName evidence="2">Uncharacterized protein</fullName>
    </submittedName>
</protein>
<proteinExistence type="predicted"/>
<gene>
    <name evidence="2" type="ORF">CEXT_536891</name>
</gene>
<feature type="region of interest" description="Disordered" evidence="1">
    <location>
        <begin position="36"/>
        <end position="142"/>
    </location>
</feature>
<evidence type="ECO:0000313" key="2">
    <source>
        <dbReference type="EMBL" id="GIY25647.1"/>
    </source>
</evidence>
<sequence>MGHHYAHAHTSPFLTRRKIIKPPYLIRGTPASLRHLIPRAPKSAANTQKQNTPGAQETRDTHTYHQKKIKRVQKEKKKRLHPLLRGGPEPANQNSPPRHPLSILSQRIKPTPTSPYLISRSRDLEPSSCKKDGVADYDGRNG</sequence>
<reference evidence="2 3" key="1">
    <citation type="submission" date="2021-06" db="EMBL/GenBank/DDBJ databases">
        <title>Caerostris extrusa draft genome.</title>
        <authorList>
            <person name="Kono N."/>
            <person name="Arakawa K."/>
        </authorList>
    </citation>
    <scope>NUCLEOTIDE SEQUENCE [LARGE SCALE GENOMIC DNA]</scope>
</reference>
<feature type="compositionally biased region" description="Basic and acidic residues" evidence="1">
    <location>
        <begin position="120"/>
        <end position="142"/>
    </location>
</feature>
<dbReference type="AlphaFoldDB" id="A0AAV4RZR1"/>
<feature type="compositionally biased region" description="Polar residues" evidence="1">
    <location>
        <begin position="44"/>
        <end position="55"/>
    </location>
</feature>
<accession>A0AAV4RZR1</accession>
<comment type="caution">
    <text evidence="2">The sequence shown here is derived from an EMBL/GenBank/DDBJ whole genome shotgun (WGS) entry which is preliminary data.</text>
</comment>
<name>A0AAV4RZR1_CAEEX</name>
<feature type="compositionally biased region" description="Basic residues" evidence="1">
    <location>
        <begin position="64"/>
        <end position="82"/>
    </location>
</feature>
<keyword evidence="3" id="KW-1185">Reference proteome</keyword>
<dbReference type="EMBL" id="BPLR01008565">
    <property type="protein sequence ID" value="GIY25647.1"/>
    <property type="molecule type" value="Genomic_DNA"/>
</dbReference>
<organism evidence="2 3">
    <name type="scientific">Caerostris extrusa</name>
    <name type="common">Bark spider</name>
    <name type="synonym">Caerostris bankana</name>
    <dbReference type="NCBI Taxonomy" id="172846"/>
    <lineage>
        <taxon>Eukaryota</taxon>
        <taxon>Metazoa</taxon>
        <taxon>Ecdysozoa</taxon>
        <taxon>Arthropoda</taxon>
        <taxon>Chelicerata</taxon>
        <taxon>Arachnida</taxon>
        <taxon>Araneae</taxon>
        <taxon>Araneomorphae</taxon>
        <taxon>Entelegynae</taxon>
        <taxon>Araneoidea</taxon>
        <taxon>Araneidae</taxon>
        <taxon>Caerostris</taxon>
    </lineage>
</organism>
<evidence type="ECO:0000256" key="1">
    <source>
        <dbReference type="SAM" id="MobiDB-lite"/>
    </source>
</evidence>
<dbReference type="Proteomes" id="UP001054945">
    <property type="component" value="Unassembled WGS sequence"/>
</dbReference>